<dbReference type="EMBL" id="CP002456">
    <property type="protein sequence ID" value="ADU91120.1"/>
    <property type="molecule type" value="Genomic_DNA"/>
</dbReference>
<evidence type="ECO:0000256" key="2">
    <source>
        <dbReference type="ARBA" id="ARBA00023125"/>
    </source>
</evidence>
<evidence type="ECO:0000256" key="3">
    <source>
        <dbReference type="ARBA" id="ARBA00023163"/>
    </source>
</evidence>
<name>A0A654KFD7_TAYEM</name>
<dbReference type="PROSITE" id="PS50943">
    <property type="entry name" value="HTH_CROC1"/>
    <property type="match status" value="1"/>
</dbReference>
<gene>
    <name evidence="5" type="ordered locus">TEQUI_0164</name>
</gene>
<feature type="domain" description="HTH cro/C1-type" evidence="4">
    <location>
        <begin position="8"/>
        <end position="63"/>
    </location>
</feature>
<keyword evidence="3" id="KW-0804">Transcription</keyword>
<dbReference type="Pfam" id="PF13443">
    <property type="entry name" value="HTH_26"/>
    <property type="match status" value="1"/>
</dbReference>
<dbReference type="AlphaFoldDB" id="A0A654KFD7"/>
<dbReference type="KEGG" id="teq:TEQUI_0164"/>
<dbReference type="InterPro" id="IPR010982">
    <property type="entry name" value="Lambda_DNA-bd_dom_sf"/>
</dbReference>
<dbReference type="SMART" id="SM00530">
    <property type="entry name" value="HTH_XRE"/>
    <property type="match status" value="1"/>
</dbReference>
<dbReference type="PANTHER" id="PTHR40661:SF3">
    <property type="entry name" value="FELS-1 PROPHAGE TRANSCRIPTIONAL REGULATOR"/>
    <property type="match status" value="1"/>
</dbReference>
<dbReference type="Proteomes" id="UP000007472">
    <property type="component" value="Chromosome"/>
</dbReference>
<dbReference type="GO" id="GO:0003677">
    <property type="term" value="F:DNA binding"/>
    <property type="evidence" value="ECO:0007669"/>
    <property type="project" value="UniProtKB-KW"/>
</dbReference>
<evidence type="ECO:0000259" key="4">
    <source>
        <dbReference type="PROSITE" id="PS50943"/>
    </source>
</evidence>
<dbReference type="SUPFAM" id="SSF47413">
    <property type="entry name" value="lambda repressor-like DNA-binding domains"/>
    <property type="match status" value="1"/>
</dbReference>
<dbReference type="CDD" id="cd00093">
    <property type="entry name" value="HTH_XRE"/>
    <property type="match status" value="1"/>
</dbReference>
<dbReference type="InterPro" id="IPR001387">
    <property type="entry name" value="Cro/C1-type_HTH"/>
</dbReference>
<sequence>MFNMNDRLQLAMKERNVKQADLVRITGLSRSSISAWVTGSTKTLRGENLLKVANFLGVNLDWLTYGIGQMDSTWPFRRVTPNQLNSLSEEHLEEIEEIILLKLSRKYKYLSNNNSHKL</sequence>
<keyword evidence="2" id="KW-0238">DNA-binding</keyword>
<evidence type="ECO:0000256" key="1">
    <source>
        <dbReference type="ARBA" id="ARBA00023015"/>
    </source>
</evidence>
<accession>A0A654KFD7</accession>
<dbReference type="Gene3D" id="1.10.260.40">
    <property type="entry name" value="lambda repressor-like DNA-binding domains"/>
    <property type="match status" value="1"/>
</dbReference>
<proteinExistence type="predicted"/>
<protein>
    <submittedName>
        <fullName evidence="5">Phage repressor</fullName>
    </submittedName>
</protein>
<organism evidence="5 6">
    <name type="scientific">Taylorella equigenitalis (strain MCE9)</name>
    <dbReference type="NCBI Taxonomy" id="937774"/>
    <lineage>
        <taxon>Bacteria</taxon>
        <taxon>Pseudomonadati</taxon>
        <taxon>Pseudomonadota</taxon>
        <taxon>Betaproteobacteria</taxon>
        <taxon>Burkholderiales</taxon>
        <taxon>Alcaligenaceae</taxon>
        <taxon>Taylorella</taxon>
    </lineage>
</organism>
<keyword evidence="1" id="KW-0805">Transcription regulation</keyword>
<dbReference type="PANTHER" id="PTHR40661">
    <property type="match status" value="1"/>
</dbReference>
<reference evidence="5 6" key="1">
    <citation type="journal article" date="2011" name="J. Bacteriol.">
        <title>Genome sequence of Taylorella equigenitalis MCE9, the causative agent of contagious equine metritis.</title>
        <authorList>
            <person name="Hebert L."/>
            <person name="Moumen B."/>
            <person name="Duquesne F."/>
            <person name="Breuil M.F."/>
            <person name="Laugier C."/>
            <person name="Batto J.M."/>
            <person name="Renault P."/>
            <person name="Petry S."/>
        </authorList>
    </citation>
    <scope>NUCLEOTIDE SEQUENCE [LARGE SCALE GENOMIC DNA]</scope>
    <source>
        <strain evidence="5 6">MCE9</strain>
    </source>
</reference>
<evidence type="ECO:0000313" key="5">
    <source>
        <dbReference type="EMBL" id="ADU91120.1"/>
    </source>
</evidence>
<evidence type="ECO:0000313" key="6">
    <source>
        <dbReference type="Proteomes" id="UP000007472"/>
    </source>
</evidence>